<evidence type="ECO:0000313" key="3">
    <source>
        <dbReference type="EMBL" id="MBL6081741.1"/>
    </source>
</evidence>
<feature type="compositionally biased region" description="Low complexity" evidence="1">
    <location>
        <begin position="1"/>
        <end position="14"/>
    </location>
</feature>
<dbReference type="EMBL" id="JAETWB010000035">
    <property type="protein sequence ID" value="MBL6081741.1"/>
    <property type="molecule type" value="Genomic_DNA"/>
</dbReference>
<gene>
    <name evidence="3" type="ORF">JMJ56_27545</name>
</gene>
<reference evidence="3 4" key="1">
    <citation type="submission" date="2021-01" db="EMBL/GenBank/DDBJ databases">
        <title>Belnapia mucosa sp. nov. and Belnapia arida sp. nov., isolated from the Tabernas Desert (Almeria, Spain).</title>
        <authorList>
            <person name="Molina-Menor E."/>
            <person name="Vidal-Verdu A."/>
            <person name="Calonge A."/>
            <person name="Satari L."/>
            <person name="Pereto J."/>
            <person name="Porcar M."/>
        </authorList>
    </citation>
    <scope>NUCLEOTIDE SEQUENCE [LARGE SCALE GENOMIC DNA]</scope>
    <source>
        <strain evidence="3 4">T18</strain>
    </source>
</reference>
<comment type="caution">
    <text evidence="3">The sequence shown here is derived from an EMBL/GenBank/DDBJ whole genome shotgun (WGS) entry which is preliminary data.</text>
</comment>
<name>A0ABS1UAN4_9PROT</name>
<feature type="region of interest" description="Disordered" evidence="1">
    <location>
        <begin position="1"/>
        <end position="61"/>
    </location>
</feature>
<keyword evidence="4" id="KW-1185">Reference proteome</keyword>
<evidence type="ECO:0000256" key="1">
    <source>
        <dbReference type="SAM" id="MobiDB-lite"/>
    </source>
</evidence>
<organism evidence="3 4">
    <name type="scientific">Belnapia arida</name>
    <dbReference type="NCBI Taxonomy" id="2804533"/>
    <lineage>
        <taxon>Bacteria</taxon>
        <taxon>Pseudomonadati</taxon>
        <taxon>Pseudomonadota</taxon>
        <taxon>Alphaproteobacteria</taxon>
        <taxon>Acetobacterales</taxon>
        <taxon>Roseomonadaceae</taxon>
        <taxon>Belnapia</taxon>
    </lineage>
</organism>
<dbReference type="Proteomes" id="UP000660885">
    <property type="component" value="Unassembled WGS sequence"/>
</dbReference>
<protein>
    <recommendedName>
        <fullName evidence="2">Antitoxin-like ribbon-helix-helix domain-containing protein</fullName>
    </recommendedName>
</protein>
<accession>A0ABS1UAN4</accession>
<sequence length="104" mass="11305">MKKADLAAALAEQAGSTRRRPEPLPPPPPIPATGAERAEAAEATYRQPSRDGTAPITAHFPKEVRRQLKGLANELDRTMHDLIAEAFNDLFAKHGKAEICPRGQ</sequence>
<dbReference type="InterPro" id="IPR046765">
    <property type="entry name" value="Antitox_RHH"/>
</dbReference>
<feature type="domain" description="Antitoxin-like ribbon-helix-helix" evidence="2">
    <location>
        <begin position="50"/>
        <end position="99"/>
    </location>
</feature>
<evidence type="ECO:0000313" key="4">
    <source>
        <dbReference type="Proteomes" id="UP000660885"/>
    </source>
</evidence>
<dbReference type="RefSeq" id="WP_202834956.1">
    <property type="nucleotide sequence ID" value="NZ_JAETWB010000035.1"/>
</dbReference>
<evidence type="ECO:0000259" key="2">
    <source>
        <dbReference type="Pfam" id="PF20605"/>
    </source>
</evidence>
<dbReference type="Pfam" id="PF20605">
    <property type="entry name" value="Antitox_RHH"/>
    <property type="match status" value="1"/>
</dbReference>
<dbReference type="InterPro" id="IPR010985">
    <property type="entry name" value="Ribbon_hlx_hlx"/>
</dbReference>
<proteinExistence type="predicted"/>
<dbReference type="SUPFAM" id="SSF47598">
    <property type="entry name" value="Ribbon-helix-helix"/>
    <property type="match status" value="1"/>
</dbReference>